<sequence length="64" mass="6800">MKGDDVAATPYEAAFVLTSKGQAAGTKKAALGSFPCSTFSRKVAMYGAADGTRTRDPRRDRPVF</sequence>
<protein>
    <submittedName>
        <fullName evidence="1">Uncharacterized protein</fullName>
    </submittedName>
</protein>
<evidence type="ECO:0000313" key="2">
    <source>
        <dbReference type="Proteomes" id="UP000000233"/>
    </source>
</evidence>
<dbReference type="KEGG" id="psa:PST_1790"/>
<proteinExistence type="predicted"/>
<organism evidence="1 2">
    <name type="scientific">Stutzerimonas stutzeri (strain A1501)</name>
    <name type="common">Pseudomonas stutzeri</name>
    <dbReference type="NCBI Taxonomy" id="379731"/>
    <lineage>
        <taxon>Bacteria</taxon>
        <taxon>Pseudomonadati</taxon>
        <taxon>Pseudomonadota</taxon>
        <taxon>Gammaproteobacteria</taxon>
        <taxon>Pseudomonadales</taxon>
        <taxon>Pseudomonadaceae</taxon>
        <taxon>Stutzerimonas</taxon>
    </lineage>
</organism>
<dbReference type="Proteomes" id="UP000000233">
    <property type="component" value="Chromosome"/>
</dbReference>
<dbReference type="HOGENOM" id="CLU_2864550_0_0_6"/>
<dbReference type="AlphaFoldDB" id="A4VKG3"/>
<accession>A4VKG3</accession>
<keyword evidence="2" id="KW-1185">Reference proteome</keyword>
<reference evidence="1 2" key="1">
    <citation type="journal article" date="2008" name="Proc. Natl. Acad. Sci. U.S.A.">
        <title>Nitrogen fixation island and rhizosphere competence traits in the genome of root-associated Pseudomonas stutzeri A1501.</title>
        <authorList>
            <person name="Yan Y."/>
            <person name="Yang J."/>
            <person name="Dou Y."/>
            <person name="Chen M."/>
            <person name="Ping S."/>
            <person name="Peng J."/>
            <person name="Lu W."/>
            <person name="Zhang W."/>
            <person name="Yao Z."/>
            <person name="Li H."/>
            <person name="Liu W."/>
            <person name="He S."/>
            <person name="Geng L."/>
            <person name="Zhang X."/>
            <person name="Yang F."/>
            <person name="Yu H."/>
            <person name="Zhan Y."/>
            <person name="Li D."/>
            <person name="Lin Z."/>
            <person name="Wang Y."/>
            <person name="Elmerich C."/>
            <person name="Lin M."/>
            <person name="Jin Q."/>
        </authorList>
    </citation>
    <scope>NUCLEOTIDE SEQUENCE [LARGE SCALE GENOMIC DNA]</scope>
    <source>
        <strain evidence="1 2">A1501</strain>
    </source>
</reference>
<dbReference type="EMBL" id="CP000304">
    <property type="protein sequence ID" value="ABP79464.1"/>
    <property type="molecule type" value="Genomic_DNA"/>
</dbReference>
<gene>
    <name evidence="1" type="ordered locus">PST_1790</name>
</gene>
<evidence type="ECO:0000313" key="1">
    <source>
        <dbReference type="EMBL" id="ABP79464.1"/>
    </source>
</evidence>
<name>A4VKG3_STUS1</name>